<reference evidence="2" key="1">
    <citation type="journal article" date="2021" name="PeerJ">
        <title>Extensive microbial diversity within the chicken gut microbiome revealed by metagenomics and culture.</title>
        <authorList>
            <person name="Gilroy R."/>
            <person name="Ravi A."/>
            <person name="Getino M."/>
            <person name="Pursley I."/>
            <person name="Horton D.L."/>
            <person name="Alikhan N.F."/>
            <person name="Baker D."/>
            <person name="Gharbi K."/>
            <person name="Hall N."/>
            <person name="Watson M."/>
            <person name="Adriaenssens E.M."/>
            <person name="Foster-Nyarko E."/>
            <person name="Jarju S."/>
            <person name="Secka A."/>
            <person name="Antonio M."/>
            <person name="Oren A."/>
            <person name="Chaudhuri R.R."/>
            <person name="La Ragione R."/>
            <person name="Hildebrand F."/>
            <person name="Pallen M.J."/>
        </authorList>
    </citation>
    <scope>NUCLEOTIDE SEQUENCE</scope>
    <source>
        <strain evidence="2">CHK187-5294</strain>
    </source>
</reference>
<feature type="compositionally biased region" description="Basic and acidic residues" evidence="1">
    <location>
        <begin position="1"/>
        <end position="12"/>
    </location>
</feature>
<feature type="compositionally biased region" description="Basic and acidic residues" evidence="1">
    <location>
        <begin position="91"/>
        <end position="103"/>
    </location>
</feature>
<proteinExistence type="predicted"/>
<gene>
    <name evidence="2" type="ORF">H9727_00995</name>
</gene>
<reference evidence="2" key="2">
    <citation type="submission" date="2021-04" db="EMBL/GenBank/DDBJ databases">
        <authorList>
            <person name="Gilroy R."/>
        </authorList>
    </citation>
    <scope>NUCLEOTIDE SEQUENCE</scope>
    <source>
        <strain evidence="2">CHK187-5294</strain>
    </source>
</reference>
<organism evidence="2 3">
    <name type="scientific">Candidatus Borkfalkia avistercoris</name>
    <dbReference type="NCBI Taxonomy" id="2838504"/>
    <lineage>
        <taxon>Bacteria</taxon>
        <taxon>Bacillati</taxon>
        <taxon>Bacillota</taxon>
        <taxon>Clostridia</taxon>
        <taxon>Christensenellales</taxon>
        <taxon>Christensenellaceae</taxon>
        <taxon>Candidatus Borkfalkia</taxon>
    </lineage>
</organism>
<comment type="caution">
    <text evidence="2">The sequence shown here is derived from an EMBL/GenBank/DDBJ whole genome shotgun (WGS) entry which is preliminary data.</text>
</comment>
<dbReference type="EMBL" id="DXCL01000006">
    <property type="protein sequence ID" value="HIZ02844.1"/>
    <property type="molecule type" value="Genomic_DNA"/>
</dbReference>
<protein>
    <submittedName>
        <fullName evidence="2">Uncharacterized protein</fullName>
    </submittedName>
</protein>
<name>A0A9D2CY85_9FIRM</name>
<feature type="region of interest" description="Disordered" evidence="1">
    <location>
        <begin position="1"/>
        <end position="27"/>
    </location>
</feature>
<dbReference type="AlphaFoldDB" id="A0A9D2CY85"/>
<evidence type="ECO:0000256" key="1">
    <source>
        <dbReference type="SAM" id="MobiDB-lite"/>
    </source>
</evidence>
<evidence type="ECO:0000313" key="2">
    <source>
        <dbReference type="EMBL" id="HIZ02844.1"/>
    </source>
</evidence>
<evidence type="ECO:0000313" key="3">
    <source>
        <dbReference type="Proteomes" id="UP000824132"/>
    </source>
</evidence>
<dbReference type="Proteomes" id="UP000824132">
    <property type="component" value="Unassembled WGS sequence"/>
</dbReference>
<sequence>MEERKDNMDAAREAAQGADARSGEGAAAGADLGKFKSVDALLNAYSSLEAEFTRRSQRLRELEARVRNNGNAAADENDRPAAARESSASVKEPERAQAGEVSDEVKHAVIAEYLSSVANGAPFIMAGGGTHASAPERKARTIEEAGALAAHLFKDKP</sequence>
<feature type="region of interest" description="Disordered" evidence="1">
    <location>
        <begin position="63"/>
        <end position="103"/>
    </location>
</feature>
<accession>A0A9D2CY85</accession>